<dbReference type="EMBL" id="JARPUR010000005">
    <property type="protein sequence ID" value="KAK4876136.1"/>
    <property type="molecule type" value="Genomic_DNA"/>
</dbReference>
<gene>
    <name evidence="9" type="ORF">RN001_012558</name>
</gene>
<dbReference type="Proteomes" id="UP001353858">
    <property type="component" value="Unassembled WGS sequence"/>
</dbReference>
<comment type="similarity">
    <text evidence="2">Belongs to the TMEM201 family.</text>
</comment>
<reference evidence="10" key="1">
    <citation type="submission" date="2023-01" db="EMBL/GenBank/DDBJ databases">
        <title>Key to firefly adult light organ development and bioluminescence: homeobox transcription factors regulate luciferase expression and transportation to peroxisome.</title>
        <authorList>
            <person name="Fu X."/>
        </authorList>
    </citation>
    <scope>NUCLEOTIDE SEQUENCE [LARGE SCALE GENOMIC DNA]</scope>
</reference>
<dbReference type="AlphaFoldDB" id="A0AAN7S7U3"/>
<evidence type="ECO:0000256" key="2">
    <source>
        <dbReference type="ARBA" id="ARBA00007600"/>
    </source>
</evidence>
<dbReference type="GO" id="GO:0005637">
    <property type="term" value="C:nuclear inner membrane"/>
    <property type="evidence" value="ECO:0007669"/>
    <property type="project" value="UniProtKB-SubCell"/>
</dbReference>
<evidence type="ECO:0000256" key="5">
    <source>
        <dbReference type="ARBA" id="ARBA00023136"/>
    </source>
</evidence>
<evidence type="ECO:0000313" key="10">
    <source>
        <dbReference type="Proteomes" id="UP001353858"/>
    </source>
</evidence>
<dbReference type="PANTHER" id="PTHR28646">
    <property type="entry name" value="TRANSMEMBRANE PROTEIN 201"/>
    <property type="match status" value="1"/>
</dbReference>
<evidence type="ECO:0000256" key="1">
    <source>
        <dbReference type="ARBA" id="ARBA00004473"/>
    </source>
</evidence>
<evidence type="ECO:0000256" key="6">
    <source>
        <dbReference type="ARBA" id="ARBA00023242"/>
    </source>
</evidence>
<feature type="transmembrane region" description="Helical" evidence="7">
    <location>
        <begin position="6"/>
        <end position="29"/>
    </location>
</feature>
<evidence type="ECO:0000313" key="9">
    <source>
        <dbReference type="EMBL" id="KAK4876136.1"/>
    </source>
</evidence>
<keyword evidence="6" id="KW-0539">Nucleus</keyword>
<keyword evidence="3 7" id="KW-0812">Transmembrane</keyword>
<feature type="transmembrane region" description="Helical" evidence="7">
    <location>
        <begin position="205"/>
        <end position="222"/>
    </location>
</feature>
<keyword evidence="5 7" id="KW-0472">Membrane</keyword>
<comment type="subcellular location">
    <subcellularLocation>
        <location evidence="1">Nucleus inner membrane</location>
        <topology evidence="1">Multi-pass membrane protein</topology>
    </subcellularLocation>
</comment>
<keyword evidence="4 7" id="KW-1133">Transmembrane helix</keyword>
<evidence type="ECO:0000256" key="7">
    <source>
        <dbReference type="SAM" id="Phobius"/>
    </source>
</evidence>
<dbReference type="InterPro" id="IPR018617">
    <property type="entry name" value="Ima1_N"/>
</dbReference>
<evidence type="ECO:0000259" key="8">
    <source>
        <dbReference type="Pfam" id="PF09779"/>
    </source>
</evidence>
<sequence>MYNITSNLVWICPVISLVCLIILTGINVYKLIRRNFSIKVNCWFCNQWTKVPYNNQNSFECPSCLQYNGFNSDGDYNRTLPAQYDVGLNKTVEVSQNQNKTVTSNGLCRICNNNQQLRVFQLANFIPLNEQNFDVEIEHFEKQLDKAYKLCEKCENIVKKTIQKQNVRLGIKISRLGQKGISFMDLTTSSNGISKRTKRSLLKNVLFYTIIFFACLNVTHLLTQLEFFNLSEIIPKQVSVYYTHLQNVYSSITNRFHNLWNHFLCNAGFTSPMHVLETHISTLLNSGFVKDFFAVTEVTCIELLHYFNYLISLLSFNISTGSSVLLYFVGTLLQLIWLFVNGTSFKKNIILLLVWIQLLCSEIGNFKFLNGYLDRLQIGSTALIICLMLLKNQPKKIRMKKKRIQTKVQKHEVIGDVSDEDVVDCFNTESSVPFKMDTVKPVFDYNSSQRKTQKHFCDNTTATEKSYSSLSTKRNNNIDLDVSLNKLHIGPQAAKKTIFKTPLVNPNQARPKPVLSPAKLQNISPTSLSKNSGFNQCNCIEPNRFATQSPNSFFDSLGCQSLFPESMFNLQSTSMFGKHISLCCPRFPYENNLNYNTAFRPLLNNEQLVYLTPNFVQSSNVYEIFPSQSLSTNTFDTYNDKLMNRNGDFNFQKLSNLLESESLHKK</sequence>
<name>A0AAN7S7U3_9COLE</name>
<dbReference type="GO" id="GO:0051015">
    <property type="term" value="F:actin filament binding"/>
    <property type="evidence" value="ECO:0007669"/>
    <property type="project" value="TreeGrafter"/>
</dbReference>
<dbReference type="GO" id="GO:0030473">
    <property type="term" value="P:nuclear migration along microtubule"/>
    <property type="evidence" value="ECO:0007669"/>
    <property type="project" value="TreeGrafter"/>
</dbReference>
<dbReference type="Pfam" id="PF09779">
    <property type="entry name" value="Ima1_N"/>
    <property type="match status" value="1"/>
</dbReference>
<dbReference type="InterPro" id="IPR040041">
    <property type="entry name" value="TMEM201"/>
</dbReference>
<feature type="domain" description="Ima1 N-terminal" evidence="8">
    <location>
        <begin position="40"/>
        <end position="158"/>
    </location>
</feature>
<proteinExistence type="inferred from homology"/>
<feature type="transmembrane region" description="Helical" evidence="7">
    <location>
        <begin position="324"/>
        <end position="342"/>
    </location>
</feature>
<organism evidence="9 10">
    <name type="scientific">Aquatica leii</name>
    <dbReference type="NCBI Taxonomy" id="1421715"/>
    <lineage>
        <taxon>Eukaryota</taxon>
        <taxon>Metazoa</taxon>
        <taxon>Ecdysozoa</taxon>
        <taxon>Arthropoda</taxon>
        <taxon>Hexapoda</taxon>
        <taxon>Insecta</taxon>
        <taxon>Pterygota</taxon>
        <taxon>Neoptera</taxon>
        <taxon>Endopterygota</taxon>
        <taxon>Coleoptera</taxon>
        <taxon>Polyphaga</taxon>
        <taxon>Elateriformia</taxon>
        <taxon>Elateroidea</taxon>
        <taxon>Lampyridae</taxon>
        <taxon>Luciolinae</taxon>
        <taxon>Aquatica</taxon>
    </lineage>
</organism>
<accession>A0AAN7S7U3</accession>
<evidence type="ECO:0000256" key="4">
    <source>
        <dbReference type="ARBA" id="ARBA00022989"/>
    </source>
</evidence>
<dbReference type="PANTHER" id="PTHR28646:SF1">
    <property type="entry name" value="TRANSMEMBRANE PROTEIN 201"/>
    <property type="match status" value="1"/>
</dbReference>
<keyword evidence="10" id="KW-1185">Reference proteome</keyword>
<protein>
    <recommendedName>
        <fullName evidence="8">Ima1 N-terminal domain-containing protein</fullName>
    </recommendedName>
</protein>
<dbReference type="GO" id="GO:0005521">
    <property type="term" value="F:lamin binding"/>
    <property type="evidence" value="ECO:0007669"/>
    <property type="project" value="TreeGrafter"/>
</dbReference>
<evidence type="ECO:0000256" key="3">
    <source>
        <dbReference type="ARBA" id="ARBA00022692"/>
    </source>
</evidence>
<comment type="caution">
    <text evidence="9">The sequence shown here is derived from an EMBL/GenBank/DDBJ whole genome shotgun (WGS) entry which is preliminary data.</text>
</comment>